<feature type="region of interest" description="Disordered" evidence="1">
    <location>
        <begin position="27"/>
        <end position="64"/>
    </location>
</feature>
<name>A0A6J4HHX1_9ACTN</name>
<reference evidence="2" key="1">
    <citation type="submission" date="2020-02" db="EMBL/GenBank/DDBJ databases">
        <authorList>
            <person name="Meier V. D."/>
        </authorList>
    </citation>
    <scope>NUCLEOTIDE SEQUENCE</scope>
    <source>
        <strain evidence="2">AVDCRST_MAG76</strain>
    </source>
</reference>
<sequence>AEHQRPDRRRHARRVEAARGCLEHHGWQHRVPCGPGSPPRPDRHRSRRPAQRGRGRVARCRPRV</sequence>
<feature type="non-terminal residue" evidence="2">
    <location>
        <position position="64"/>
    </location>
</feature>
<evidence type="ECO:0000313" key="2">
    <source>
        <dbReference type="EMBL" id="CAA9223652.1"/>
    </source>
</evidence>
<gene>
    <name evidence="2" type="ORF">AVDCRST_MAG76-804</name>
</gene>
<accession>A0A6J4HHX1</accession>
<feature type="non-terminal residue" evidence="2">
    <location>
        <position position="1"/>
    </location>
</feature>
<evidence type="ECO:0000256" key="1">
    <source>
        <dbReference type="SAM" id="MobiDB-lite"/>
    </source>
</evidence>
<dbReference type="EMBL" id="CADCSZ010000049">
    <property type="protein sequence ID" value="CAA9223652.1"/>
    <property type="molecule type" value="Genomic_DNA"/>
</dbReference>
<dbReference type="AlphaFoldDB" id="A0A6J4HHX1"/>
<feature type="compositionally biased region" description="Basic residues" evidence="1">
    <location>
        <begin position="42"/>
        <end position="64"/>
    </location>
</feature>
<protein>
    <submittedName>
        <fullName evidence="2">Uncharacterized protein</fullName>
    </submittedName>
</protein>
<organism evidence="2">
    <name type="scientific">uncultured Acidimicrobiales bacterium</name>
    <dbReference type="NCBI Taxonomy" id="310071"/>
    <lineage>
        <taxon>Bacteria</taxon>
        <taxon>Bacillati</taxon>
        <taxon>Actinomycetota</taxon>
        <taxon>Acidimicrobiia</taxon>
        <taxon>Acidimicrobiales</taxon>
        <taxon>environmental samples</taxon>
    </lineage>
</organism>
<proteinExistence type="predicted"/>